<sequence>MTFHWKKIFFFFSVKAQNAIRVNAFNKGGLLIFCKYSDEYREMHKYLCKGQVSTCLYNQLNHSNDRRFVQYENSNRAYLTILVKNLTSHDKGIYHCATEDEKIHVSFNVTIKEGDYSDIPIAISAHGGEHINIPCKYPKEFERNIKHFCKEHTNFIESDLIESKPSSIIEKYSVSENKSANTVTVTIHDLRRKDAGIYWCGIRTGGKNVALTTQVELQITGSLMEVKGFARGGVAIVCKFSHQDQLKQRFFCKGDASTCPYNQLSNTNDSRVVIYTCHHGDVLTILMTNLTLEDAGTYHCVENGEPHTKVQLSIEDGDCCGPPIRIIANEGDNITIQCTYPVEFRNNIKHFCREREGKVHLDLLEYRPPHSDLKYLAFEKKGENLFNVTIYNVRGYDTAVYWCGVRSGRNNVALFAKVELKVLEKARSQYKKTIACVVTALLLAAAFFLCHRRRLKRMHGRFSDPIYEEIDDINLAPFPGVSSTAVYSTIDNPNSNPNFQTAIHTVYASAELPTIPCEVATYVNIPSPTQSAGDTNLSLGTASTFYAVSPDYANSEPSVSAARLGTTTSVNQESTNLSEDNVCETPDRPTHTSDENLYVLASDPASAEINTVYVTAQFTADTSDYVTAQFTADTRDVSADPEVLFSTNSTDDLKVRTALLPSDPYYDSTPFSVHEQTTHPENSHHCTPSDTETNTNDIPSNTNNDPIYPNANISSDHDDEHMHDNVQTSTDDLTVTPSHLSTNHTDHIDHTEGTQSQGSTQPND</sequence>
<comment type="subcellular location">
    <subcellularLocation>
        <location evidence="1">Membrane</location>
    </subcellularLocation>
</comment>
<dbReference type="InterPro" id="IPR036179">
    <property type="entry name" value="Ig-like_dom_sf"/>
</dbReference>
<evidence type="ECO:0000313" key="7">
    <source>
        <dbReference type="Proteomes" id="UP001591681"/>
    </source>
</evidence>
<feature type="compositionally biased region" description="Basic and acidic residues" evidence="4">
    <location>
        <begin position="585"/>
        <end position="594"/>
    </location>
</feature>
<comment type="caution">
    <text evidence="6">The sequence shown here is derived from an EMBL/GenBank/DDBJ whole genome shotgun (WGS) entry which is preliminary data.</text>
</comment>
<keyword evidence="7" id="KW-1185">Reference proteome</keyword>
<proteinExistence type="predicted"/>
<feature type="compositionally biased region" description="Polar residues" evidence="4">
    <location>
        <begin position="725"/>
        <end position="743"/>
    </location>
</feature>
<evidence type="ECO:0000313" key="6">
    <source>
        <dbReference type="EMBL" id="KAL2086224.1"/>
    </source>
</evidence>
<feature type="domain" description="Immunoglobulin" evidence="5">
    <location>
        <begin position="223"/>
        <end position="315"/>
    </location>
</feature>
<evidence type="ECO:0000256" key="4">
    <source>
        <dbReference type="SAM" id="MobiDB-lite"/>
    </source>
</evidence>
<dbReference type="Gene3D" id="2.60.40.10">
    <property type="entry name" value="Immunoglobulins"/>
    <property type="match status" value="4"/>
</dbReference>
<reference evidence="6 7" key="1">
    <citation type="submission" date="2024-09" db="EMBL/GenBank/DDBJ databases">
        <title>A chromosome-level genome assembly of Gray's grenadier anchovy, Coilia grayii.</title>
        <authorList>
            <person name="Fu Z."/>
        </authorList>
    </citation>
    <scope>NUCLEOTIDE SEQUENCE [LARGE SCALE GENOMIC DNA]</scope>
    <source>
        <strain evidence="6">G4</strain>
        <tissue evidence="6">Muscle</tissue>
    </source>
</reference>
<dbReference type="PANTHER" id="PTHR11860:SF118">
    <property type="entry name" value="CMRF35-LIKE MOLECULE 3-RELATED"/>
    <property type="match status" value="1"/>
</dbReference>
<feature type="domain" description="Immunoglobulin" evidence="5">
    <location>
        <begin position="120"/>
        <end position="218"/>
    </location>
</feature>
<feature type="compositionally biased region" description="Polar residues" evidence="4">
    <location>
        <begin position="685"/>
        <end position="705"/>
    </location>
</feature>
<dbReference type="InterPro" id="IPR050671">
    <property type="entry name" value="CD300_family_receptors"/>
</dbReference>
<evidence type="ECO:0000256" key="1">
    <source>
        <dbReference type="ARBA" id="ARBA00004370"/>
    </source>
</evidence>
<keyword evidence="3" id="KW-0472">Membrane</keyword>
<accession>A0ABD1JGE5</accession>
<dbReference type="Proteomes" id="UP001591681">
    <property type="component" value="Unassembled WGS sequence"/>
</dbReference>
<dbReference type="AlphaFoldDB" id="A0ABD1JGE5"/>
<evidence type="ECO:0000259" key="5">
    <source>
        <dbReference type="SMART" id="SM00409"/>
    </source>
</evidence>
<dbReference type="GO" id="GO:0016020">
    <property type="term" value="C:membrane"/>
    <property type="evidence" value="ECO:0007669"/>
    <property type="project" value="UniProtKB-SubCell"/>
</dbReference>
<feature type="domain" description="Immunoglobulin" evidence="5">
    <location>
        <begin position="323"/>
        <end position="423"/>
    </location>
</feature>
<feature type="compositionally biased region" description="Basic and acidic residues" evidence="4">
    <location>
        <begin position="715"/>
        <end position="724"/>
    </location>
</feature>
<dbReference type="Pfam" id="PF07686">
    <property type="entry name" value="V-set"/>
    <property type="match status" value="1"/>
</dbReference>
<gene>
    <name evidence="6" type="ORF">ACEWY4_017283</name>
</gene>
<dbReference type="SMART" id="SM00409">
    <property type="entry name" value="IG"/>
    <property type="match status" value="4"/>
</dbReference>
<name>A0ABD1JGE5_9TELE</name>
<keyword evidence="2" id="KW-0812">Transmembrane</keyword>
<dbReference type="InterPro" id="IPR013783">
    <property type="entry name" value="Ig-like_fold"/>
</dbReference>
<dbReference type="EMBL" id="JBHFQA010000015">
    <property type="protein sequence ID" value="KAL2086224.1"/>
    <property type="molecule type" value="Genomic_DNA"/>
</dbReference>
<feature type="region of interest" description="Disordered" evidence="4">
    <location>
        <begin position="575"/>
        <end position="594"/>
    </location>
</feature>
<dbReference type="InterPro" id="IPR013106">
    <property type="entry name" value="Ig_V-set"/>
</dbReference>
<evidence type="ECO:0000256" key="2">
    <source>
        <dbReference type="ARBA" id="ARBA00022692"/>
    </source>
</evidence>
<feature type="compositionally biased region" description="Polar residues" evidence="4">
    <location>
        <begin position="753"/>
        <end position="764"/>
    </location>
</feature>
<dbReference type="SUPFAM" id="SSF48726">
    <property type="entry name" value="Immunoglobulin"/>
    <property type="match status" value="4"/>
</dbReference>
<evidence type="ECO:0000256" key="3">
    <source>
        <dbReference type="ARBA" id="ARBA00023136"/>
    </source>
</evidence>
<dbReference type="InterPro" id="IPR003599">
    <property type="entry name" value="Ig_sub"/>
</dbReference>
<feature type="region of interest" description="Disordered" evidence="4">
    <location>
        <begin position="662"/>
        <end position="764"/>
    </location>
</feature>
<feature type="domain" description="Immunoglobulin" evidence="5">
    <location>
        <begin position="19"/>
        <end position="112"/>
    </location>
</feature>
<protein>
    <recommendedName>
        <fullName evidence="5">Immunoglobulin domain-containing protein</fullName>
    </recommendedName>
</protein>
<organism evidence="6 7">
    <name type="scientific">Coilia grayii</name>
    <name type="common">Gray's grenadier anchovy</name>
    <dbReference type="NCBI Taxonomy" id="363190"/>
    <lineage>
        <taxon>Eukaryota</taxon>
        <taxon>Metazoa</taxon>
        <taxon>Chordata</taxon>
        <taxon>Craniata</taxon>
        <taxon>Vertebrata</taxon>
        <taxon>Euteleostomi</taxon>
        <taxon>Actinopterygii</taxon>
        <taxon>Neopterygii</taxon>
        <taxon>Teleostei</taxon>
        <taxon>Clupei</taxon>
        <taxon>Clupeiformes</taxon>
        <taxon>Clupeoidei</taxon>
        <taxon>Engraulidae</taxon>
        <taxon>Coilinae</taxon>
        <taxon>Coilia</taxon>
    </lineage>
</organism>
<dbReference type="PANTHER" id="PTHR11860">
    <property type="entry name" value="POLYMERIC-IMMUNOGLOBULIN RECEPTOR"/>
    <property type="match status" value="1"/>
</dbReference>